<dbReference type="EMBL" id="MN740890">
    <property type="protein sequence ID" value="QHU16837.1"/>
    <property type="molecule type" value="Genomic_DNA"/>
</dbReference>
<reference evidence="1" key="1">
    <citation type="journal article" date="2020" name="Nature">
        <title>Giant virus diversity and host interactions through global metagenomics.</title>
        <authorList>
            <person name="Schulz F."/>
            <person name="Roux S."/>
            <person name="Paez-Espino D."/>
            <person name="Jungbluth S."/>
            <person name="Walsh D.A."/>
            <person name="Denef V.J."/>
            <person name="McMahon K.D."/>
            <person name="Konstantinidis K.T."/>
            <person name="Eloe-Fadrosh E.A."/>
            <person name="Kyrpides N.C."/>
            <person name="Woyke T."/>
        </authorList>
    </citation>
    <scope>NUCLEOTIDE SEQUENCE</scope>
    <source>
        <strain evidence="1">GVMAG-M-3300023179-90</strain>
        <strain evidence="2">GVMAG-S-3300012000-53</strain>
    </source>
</reference>
<dbReference type="SUPFAM" id="SSF53756">
    <property type="entry name" value="UDP-Glycosyltransferase/glycogen phosphorylase"/>
    <property type="match status" value="1"/>
</dbReference>
<organism evidence="1">
    <name type="scientific">viral metagenome</name>
    <dbReference type="NCBI Taxonomy" id="1070528"/>
    <lineage>
        <taxon>unclassified sequences</taxon>
        <taxon>metagenomes</taxon>
        <taxon>organismal metagenomes</taxon>
    </lineage>
</organism>
<evidence type="ECO:0000313" key="1">
    <source>
        <dbReference type="EMBL" id="QHT78036.1"/>
    </source>
</evidence>
<dbReference type="AlphaFoldDB" id="A0A6C0HCY6"/>
<dbReference type="Gene3D" id="3.40.50.2000">
    <property type="entry name" value="Glycogen Phosphorylase B"/>
    <property type="match status" value="1"/>
</dbReference>
<protein>
    <recommendedName>
        <fullName evidence="3">Glycosyl transferase family 1 domain-containing protein</fullName>
    </recommendedName>
</protein>
<dbReference type="EMBL" id="MN739927">
    <property type="protein sequence ID" value="QHT78036.1"/>
    <property type="molecule type" value="Genomic_DNA"/>
</dbReference>
<accession>A0A6C0HCY6</accession>
<evidence type="ECO:0000313" key="2">
    <source>
        <dbReference type="EMBL" id="QHU16837.1"/>
    </source>
</evidence>
<evidence type="ECO:0008006" key="3">
    <source>
        <dbReference type="Google" id="ProtNLM"/>
    </source>
</evidence>
<proteinExistence type="predicted"/>
<sequence>MNVLYIRSGTHHKNHNFIVNCKKIKFHIINSTNELDSYDLSQFDAVLSPCIPIDISKYPTVKFIFGPHFSVLPDANLNKIRGKNCVYNNLSDWVIKLWSPSPLCNNIKLIALPFGVDTDLFTDVKPIDERTNIFVYYKQRHPQELNRLKSFLKNKDINFVFIDYSTKYNEKDYINYLHNSKFGVWLGRHESQGFALEEALSCNVPLLVWDVKSLNQEYGCSYHDVPATAIPYWDERCGEFFHEFEDLEKTFNLFLSKLNTYKPREYILEKLSVDVCENRFIETIHNIDI</sequence>
<name>A0A6C0HCY6_9ZZZZ</name>